<dbReference type="GO" id="GO:0009536">
    <property type="term" value="C:plastid"/>
    <property type="evidence" value="ECO:0007669"/>
    <property type="project" value="UniProtKB-SubCell"/>
</dbReference>
<dbReference type="PANTHER" id="PTHR31906">
    <property type="entry name" value="PLASTID-LIPID-ASSOCIATED PROTEIN 4, CHLOROPLASTIC-RELATED"/>
    <property type="match status" value="1"/>
</dbReference>
<dbReference type="InterPro" id="IPR006843">
    <property type="entry name" value="PAP/fibrillin_dom"/>
</dbReference>
<dbReference type="Pfam" id="PF04755">
    <property type="entry name" value="PAP_fibrillin"/>
    <property type="match status" value="1"/>
</dbReference>
<gene>
    <name evidence="6" type="ORF">POTOM_003658</name>
</gene>
<evidence type="ECO:0000256" key="2">
    <source>
        <dbReference type="ARBA" id="ARBA00005845"/>
    </source>
</evidence>
<feature type="domain" description="Plastid lipid-associated protein/fibrillin conserved" evidence="5">
    <location>
        <begin position="60"/>
        <end position="234"/>
    </location>
</feature>
<comment type="subcellular location">
    <subcellularLocation>
        <location evidence="1">Plastid</location>
    </subcellularLocation>
</comment>
<reference evidence="6" key="1">
    <citation type="journal article" date="2020" name="bioRxiv">
        <title>Hybrid origin of Populus tomentosa Carr. identified through genome sequencing and phylogenomic analysis.</title>
        <authorList>
            <person name="An X."/>
            <person name="Gao K."/>
            <person name="Chen Z."/>
            <person name="Li J."/>
            <person name="Yang X."/>
            <person name="Yang X."/>
            <person name="Zhou J."/>
            <person name="Guo T."/>
            <person name="Zhao T."/>
            <person name="Huang S."/>
            <person name="Miao D."/>
            <person name="Khan W.U."/>
            <person name="Rao P."/>
            <person name="Ye M."/>
            <person name="Lei B."/>
            <person name="Liao W."/>
            <person name="Wang J."/>
            <person name="Ji L."/>
            <person name="Li Y."/>
            <person name="Guo B."/>
            <person name="Mustafa N.S."/>
            <person name="Li S."/>
            <person name="Yun Q."/>
            <person name="Keller S.R."/>
            <person name="Mao J."/>
            <person name="Zhang R."/>
            <person name="Strauss S.H."/>
        </authorList>
    </citation>
    <scope>NUCLEOTIDE SEQUENCE</scope>
    <source>
        <strain evidence="6">GM15</strain>
        <tissue evidence="6">Leaf</tissue>
    </source>
</reference>
<evidence type="ECO:0000259" key="5">
    <source>
        <dbReference type="Pfam" id="PF04755"/>
    </source>
</evidence>
<evidence type="ECO:0000256" key="3">
    <source>
        <dbReference type="ARBA" id="ARBA00022640"/>
    </source>
</evidence>
<protein>
    <recommendedName>
        <fullName evidence="5">Plastid lipid-associated protein/fibrillin conserved domain-containing protein</fullName>
    </recommendedName>
</protein>
<keyword evidence="3" id="KW-0934">Plastid</keyword>
<dbReference type="InterPro" id="IPR039633">
    <property type="entry name" value="PAP"/>
</dbReference>
<name>A0A8X8AUE7_POPTO</name>
<proteinExistence type="inferred from homology"/>
<dbReference type="EMBL" id="JAAWWB010000002">
    <property type="protein sequence ID" value="KAG6787615.1"/>
    <property type="molecule type" value="Genomic_DNA"/>
</dbReference>
<organism evidence="6 7">
    <name type="scientific">Populus tomentosa</name>
    <name type="common">Chinese white poplar</name>
    <dbReference type="NCBI Taxonomy" id="118781"/>
    <lineage>
        <taxon>Eukaryota</taxon>
        <taxon>Viridiplantae</taxon>
        <taxon>Streptophyta</taxon>
        <taxon>Embryophyta</taxon>
        <taxon>Tracheophyta</taxon>
        <taxon>Spermatophyta</taxon>
        <taxon>Magnoliopsida</taxon>
        <taxon>eudicotyledons</taxon>
        <taxon>Gunneridae</taxon>
        <taxon>Pentapetalae</taxon>
        <taxon>rosids</taxon>
        <taxon>fabids</taxon>
        <taxon>Malpighiales</taxon>
        <taxon>Salicaceae</taxon>
        <taxon>Saliceae</taxon>
        <taxon>Populus</taxon>
    </lineage>
</organism>
<sequence>MALRFHAAINLSLQLSPSPTLFAPSFCKPQKLLKSSVKKTHVCQSSLVDEQQQQISFNEQENQLINALVGIQGRGKSASPQQLNEVGLAVKVLEGLEGVSEPHPQTGSNLIEGRWQLMFTTRPGTASPIQRTFVGVDFFSVFQEVYLRTNDPRVSNIVKFSNAIGELKVEAAATIENGKRILFQFDRAAFSFKFLPFKVPYPVPFRLLGDEAKGWLDTTYLSPSGNLRISRGNKVCTNDIGSEVFFWFHLLKSSSNVSVVQGTTFVLQKKTEPRQRLLSAIWTGTGVLEAIDEFIKLNQNVAKDEMELIDGEWQMIWSSQIQIAIFMMQMETDSWIENAGRGLMGKQIVTKNGQLKFVVDILLGVRFSMTGTFVRSGPNTYDVKMDDAAIIGGMFGLPVEMETKINLELLYSDDKIRISRGYKNIVFVHARTDGTRQK</sequence>
<dbReference type="AlphaFoldDB" id="A0A8X8AUE7"/>
<keyword evidence="4" id="KW-0809">Transit peptide</keyword>
<dbReference type="Proteomes" id="UP000886885">
    <property type="component" value="Chromosome 1D"/>
</dbReference>
<comment type="similarity">
    <text evidence="2">Belongs to the PAP/fibrillin family.</text>
</comment>
<evidence type="ECO:0000256" key="4">
    <source>
        <dbReference type="ARBA" id="ARBA00022946"/>
    </source>
</evidence>
<evidence type="ECO:0000313" key="7">
    <source>
        <dbReference type="Proteomes" id="UP000886885"/>
    </source>
</evidence>
<evidence type="ECO:0000313" key="6">
    <source>
        <dbReference type="EMBL" id="KAG6787615.1"/>
    </source>
</evidence>
<keyword evidence="7" id="KW-1185">Reference proteome</keyword>
<evidence type="ECO:0000256" key="1">
    <source>
        <dbReference type="ARBA" id="ARBA00004474"/>
    </source>
</evidence>
<dbReference type="OrthoDB" id="348976at2759"/>
<comment type="caution">
    <text evidence="6">The sequence shown here is derived from an EMBL/GenBank/DDBJ whole genome shotgun (WGS) entry which is preliminary data.</text>
</comment>
<accession>A0A8X8AUE7</accession>